<dbReference type="NCBIfam" id="NF001861">
    <property type="entry name" value="PRK00596.1"/>
    <property type="match status" value="1"/>
</dbReference>
<proteinExistence type="inferred from homology"/>
<organism evidence="5 6">
    <name type="scientific">Dunaliella salina</name>
    <name type="common">Green alga</name>
    <name type="synonym">Protococcus salinus</name>
    <dbReference type="NCBI Taxonomy" id="3046"/>
    <lineage>
        <taxon>Eukaryota</taxon>
        <taxon>Viridiplantae</taxon>
        <taxon>Chlorophyta</taxon>
        <taxon>core chlorophytes</taxon>
        <taxon>Chlorophyceae</taxon>
        <taxon>CS clade</taxon>
        <taxon>Chlamydomonadales</taxon>
        <taxon>Dunaliellaceae</taxon>
        <taxon>Dunaliella</taxon>
    </lineage>
</organism>
<keyword evidence="2 5" id="KW-0689">Ribosomal protein</keyword>
<feature type="domain" description="Small ribosomal subunit protein uS10" evidence="4">
    <location>
        <begin position="82"/>
        <end position="176"/>
    </location>
</feature>
<dbReference type="Pfam" id="PF00338">
    <property type="entry name" value="Ribosomal_S10"/>
    <property type="match status" value="1"/>
</dbReference>
<name>A0ABQ7H3Q8_DUNSA</name>
<sequence>MQALAHRSSTVSASARVQGNRRIAVPAVPVCACRPQQQRSLATRAAASDPAAFDFSEFAEDLDVNVSAGVAAPLATENVRLRIRMRAYDTNLLADAVADMATIADVTGAEFLGPVMLPTRKKVYCVLRSPHVNKDAREHFEVRTHHRLVDFKKLSAQTVEALMQWIPPPGVEMESSICTNQTGGNQLRRLQQRQADKQAALA</sequence>
<reference evidence="5" key="1">
    <citation type="submission" date="2017-08" db="EMBL/GenBank/DDBJ databases">
        <authorList>
            <person name="Polle J.E."/>
            <person name="Barry K."/>
            <person name="Cushman J."/>
            <person name="Schmutz J."/>
            <person name="Tran D."/>
            <person name="Hathwaick L.T."/>
            <person name="Yim W.C."/>
            <person name="Jenkins J."/>
            <person name="Mckie-Krisberg Z.M."/>
            <person name="Prochnik S."/>
            <person name="Lindquist E."/>
            <person name="Dockter R.B."/>
            <person name="Adam C."/>
            <person name="Molina H."/>
            <person name="Bunkerborg J."/>
            <person name="Jin E."/>
            <person name="Buchheim M."/>
            <person name="Magnuson J."/>
        </authorList>
    </citation>
    <scope>NUCLEOTIDE SEQUENCE</scope>
    <source>
        <strain evidence="5">CCAP 19/18</strain>
    </source>
</reference>
<dbReference type="InterPro" id="IPR036838">
    <property type="entry name" value="Ribosomal_uS10_dom_sf"/>
</dbReference>
<accession>A0ABQ7H3Q8</accession>
<evidence type="ECO:0000256" key="2">
    <source>
        <dbReference type="ARBA" id="ARBA00022980"/>
    </source>
</evidence>
<dbReference type="Gene3D" id="3.30.70.600">
    <property type="entry name" value="Ribosomal protein S10 domain"/>
    <property type="match status" value="1"/>
</dbReference>
<dbReference type="Proteomes" id="UP000815325">
    <property type="component" value="Unassembled WGS sequence"/>
</dbReference>
<dbReference type="SUPFAM" id="SSF54999">
    <property type="entry name" value="Ribosomal protein S10"/>
    <property type="match status" value="1"/>
</dbReference>
<evidence type="ECO:0000256" key="1">
    <source>
        <dbReference type="ARBA" id="ARBA00007102"/>
    </source>
</evidence>
<comment type="similarity">
    <text evidence="1">Belongs to the universal ribosomal protein uS10 family.</text>
</comment>
<protein>
    <submittedName>
        <fullName evidence="5">Plastid/chloroplast ribosomal protein S10</fullName>
    </submittedName>
</protein>
<evidence type="ECO:0000313" key="6">
    <source>
        <dbReference type="Proteomes" id="UP000815325"/>
    </source>
</evidence>
<keyword evidence="3" id="KW-0687">Ribonucleoprotein</keyword>
<comment type="caution">
    <text evidence="5">The sequence shown here is derived from an EMBL/GenBank/DDBJ whole genome shotgun (WGS) entry which is preliminary data.</text>
</comment>
<dbReference type="EMBL" id="MU069484">
    <property type="protein sequence ID" value="KAF5841496.1"/>
    <property type="molecule type" value="Genomic_DNA"/>
</dbReference>
<dbReference type="PROSITE" id="PS00361">
    <property type="entry name" value="RIBOSOMAL_S10"/>
    <property type="match status" value="1"/>
</dbReference>
<dbReference type="PRINTS" id="PR00971">
    <property type="entry name" value="RIBOSOMALS10"/>
</dbReference>
<keyword evidence="6" id="KW-1185">Reference proteome</keyword>
<dbReference type="GO" id="GO:0005840">
    <property type="term" value="C:ribosome"/>
    <property type="evidence" value="ECO:0007669"/>
    <property type="project" value="UniProtKB-KW"/>
</dbReference>
<dbReference type="NCBIfam" id="TIGR01049">
    <property type="entry name" value="rpsJ_bact"/>
    <property type="match status" value="1"/>
</dbReference>
<gene>
    <name evidence="5" type="ORF">DUNSADRAFT_12663</name>
</gene>
<evidence type="ECO:0000259" key="4">
    <source>
        <dbReference type="SMART" id="SM01403"/>
    </source>
</evidence>
<evidence type="ECO:0000313" key="5">
    <source>
        <dbReference type="EMBL" id="KAF5841496.1"/>
    </source>
</evidence>
<dbReference type="InterPro" id="IPR001848">
    <property type="entry name" value="Ribosomal_uS10"/>
</dbReference>
<dbReference type="InterPro" id="IPR027486">
    <property type="entry name" value="Ribosomal_uS10_dom"/>
</dbReference>
<dbReference type="HAMAP" id="MF_00508">
    <property type="entry name" value="Ribosomal_uS10"/>
    <property type="match status" value="1"/>
</dbReference>
<dbReference type="SMART" id="SM01403">
    <property type="entry name" value="Ribosomal_S10"/>
    <property type="match status" value="1"/>
</dbReference>
<dbReference type="PANTHER" id="PTHR11700">
    <property type="entry name" value="30S RIBOSOMAL PROTEIN S10 FAMILY MEMBER"/>
    <property type="match status" value="1"/>
</dbReference>
<evidence type="ECO:0000256" key="3">
    <source>
        <dbReference type="ARBA" id="ARBA00023274"/>
    </source>
</evidence>
<dbReference type="InterPro" id="IPR018268">
    <property type="entry name" value="Ribosomal_uS10_CS"/>
</dbReference>